<reference evidence="7" key="1">
    <citation type="submission" date="2020-11" db="EMBL/GenBank/DDBJ databases">
        <authorList>
            <person name="Tran Van P."/>
        </authorList>
    </citation>
    <scope>NUCLEOTIDE SEQUENCE</scope>
</reference>
<dbReference type="PANTHER" id="PTHR28599">
    <property type="entry name" value="SMALL INTEGRAL MEMBRANE PROTEIN 12"/>
    <property type="match status" value="1"/>
</dbReference>
<dbReference type="AlphaFoldDB" id="A0A7R9ACF5"/>
<keyword evidence="4" id="KW-1133">Transmembrane helix</keyword>
<comment type="subcellular location">
    <subcellularLocation>
        <location evidence="1">Membrane</location>
        <topology evidence="1">Single-pass membrane protein</topology>
    </subcellularLocation>
</comment>
<keyword evidence="5" id="KW-0472">Membrane</keyword>
<evidence type="ECO:0000256" key="4">
    <source>
        <dbReference type="ARBA" id="ARBA00022989"/>
    </source>
</evidence>
<organism evidence="7">
    <name type="scientific">Darwinula stevensoni</name>
    <dbReference type="NCBI Taxonomy" id="69355"/>
    <lineage>
        <taxon>Eukaryota</taxon>
        <taxon>Metazoa</taxon>
        <taxon>Ecdysozoa</taxon>
        <taxon>Arthropoda</taxon>
        <taxon>Crustacea</taxon>
        <taxon>Oligostraca</taxon>
        <taxon>Ostracoda</taxon>
        <taxon>Podocopa</taxon>
        <taxon>Podocopida</taxon>
        <taxon>Darwinulocopina</taxon>
        <taxon>Darwinuloidea</taxon>
        <taxon>Darwinulidae</taxon>
        <taxon>Darwinula</taxon>
    </lineage>
</organism>
<evidence type="ECO:0000313" key="8">
    <source>
        <dbReference type="Proteomes" id="UP000677054"/>
    </source>
</evidence>
<keyword evidence="3" id="KW-0812">Transmembrane</keyword>
<sequence>MKEIKNKTKEPDLELKHGTLSCPIGRTLKQTPHPKSGEVKAQEGHTFLQSNRAVIDLQSIFYHEMVLPALWIILRTYAPYITLPIAAAVGVIGYQVEKRISDKYTPYQESIQEVRDDRILKEAKDPLHYESLKERKFVPKTGLSNETSKTGQTQCGSRDDQFESEKRWNVRIMIAPNDDYIDPSDTGIQTA</sequence>
<comment type="similarity">
    <text evidence="2">Belongs to the SMIM12 family.</text>
</comment>
<dbReference type="EMBL" id="CAJPEV010003606">
    <property type="protein sequence ID" value="CAG0900129.1"/>
    <property type="molecule type" value="Genomic_DNA"/>
</dbReference>
<dbReference type="Pfam" id="PF15990">
    <property type="entry name" value="UPF0767"/>
    <property type="match status" value="1"/>
</dbReference>
<evidence type="ECO:0000313" key="7">
    <source>
        <dbReference type="EMBL" id="CAD7251516.1"/>
    </source>
</evidence>
<feature type="region of interest" description="Disordered" evidence="6">
    <location>
        <begin position="140"/>
        <end position="163"/>
    </location>
</feature>
<protein>
    <submittedName>
        <fullName evidence="7">Uncharacterized protein</fullName>
    </submittedName>
</protein>
<accession>A0A7R9ACF5</accession>
<dbReference type="GO" id="GO:0016020">
    <property type="term" value="C:membrane"/>
    <property type="evidence" value="ECO:0007669"/>
    <property type="project" value="UniProtKB-SubCell"/>
</dbReference>
<keyword evidence="8" id="KW-1185">Reference proteome</keyword>
<evidence type="ECO:0000256" key="2">
    <source>
        <dbReference type="ARBA" id="ARBA00007304"/>
    </source>
</evidence>
<dbReference type="EMBL" id="LR903123">
    <property type="protein sequence ID" value="CAD7251516.1"/>
    <property type="molecule type" value="Genomic_DNA"/>
</dbReference>
<dbReference type="InterPro" id="IPR031933">
    <property type="entry name" value="UPF0767"/>
</dbReference>
<dbReference type="PANTHER" id="PTHR28599:SF1">
    <property type="entry name" value="SMALL INTEGRAL MEMBRANE PROTEIN 12"/>
    <property type="match status" value="1"/>
</dbReference>
<evidence type="ECO:0000256" key="6">
    <source>
        <dbReference type="SAM" id="MobiDB-lite"/>
    </source>
</evidence>
<evidence type="ECO:0000256" key="1">
    <source>
        <dbReference type="ARBA" id="ARBA00004167"/>
    </source>
</evidence>
<evidence type="ECO:0000256" key="3">
    <source>
        <dbReference type="ARBA" id="ARBA00022692"/>
    </source>
</evidence>
<proteinExistence type="inferred from homology"/>
<gene>
    <name evidence="7" type="ORF">DSTB1V02_LOCUS11282</name>
</gene>
<name>A0A7R9ACF5_9CRUS</name>
<evidence type="ECO:0000256" key="5">
    <source>
        <dbReference type="ARBA" id="ARBA00023136"/>
    </source>
</evidence>
<dbReference type="OrthoDB" id="10052506at2759"/>
<dbReference type="Proteomes" id="UP000677054">
    <property type="component" value="Unassembled WGS sequence"/>
</dbReference>
<feature type="compositionally biased region" description="Polar residues" evidence="6">
    <location>
        <begin position="142"/>
        <end position="156"/>
    </location>
</feature>